<name>A0A067A0I1_HYDMR</name>
<organism evidence="3 4">
    <name type="scientific">Hydrogenovibrio marinus</name>
    <dbReference type="NCBI Taxonomy" id="28885"/>
    <lineage>
        <taxon>Bacteria</taxon>
        <taxon>Pseudomonadati</taxon>
        <taxon>Pseudomonadota</taxon>
        <taxon>Gammaproteobacteria</taxon>
        <taxon>Thiotrichales</taxon>
        <taxon>Piscirickettsiaceae</taxon>
        <taxon>Hydrogenovibrio</taxon>
    </lineage>
</organism>
<dbReference type="GO" id="GO:0005829">
    <property type="term" value="C:cytosol"/>
    <property type="evidence" value="ECO:0007669"/>
    <property type="project" value="TreeGrafter"/>
</dbReference>
<dbReference type="PANTHER" id="PTHR35176:SF6">
    <property type="entry name" value="HEME OXYGENASE HI_0854-RELATED"/>
    <property type="match status" value="1"/>
</dbReference>
<dbReference type="InterPro" id="IPR012349">
    <property type="entry name" value="Split_barrel_FMN-bd"/>
</dbReference>
<comment type="caution">
    <text evidence="3">The sequence shown here is derived from an EMBL/GenBank/DDBJ whole genome shotgun (WGS) entry which is preliminary data.</text>
</comment>
<evidence type="ECO:0000313" key="3">
    <source>
        <dbReference type="EMBL" id="KDN95870.1"/>
    </source>
</evidence>
<dbReference type="Pfam" id="PF01243">
    <property type="entry name" value="PNPOx_N"/>
    <property type="match status" value="1"/>
</dbReference>
<dbReference type="GO" id="GO:0070967">
    <property type="term" value="F:coenzyme F420 binding"/>
    <property type="evidence" value="ECO:0007669"/>
    <property type="project" value="TreeGrafter"/>
</dbReference>
<evidence type="ECO:0000259" key="2">
    <source>
        <dbReference type="Pfam" id="PF01243"/>
    </source>
</evidence>
<feature type="domain" description="Pyridoxamine 5'-phosphate oxidase N-terminal" evidence="2">
    <location>
        <begin position="15"/>
        <end position="145"/>
    </location>
</feature>
<dbReference type="InterPro" id="IPR052019">
    <property type="entry name" value="F420H2_bilvrd_red/Heme_oxyg"/>
</dbReference>
<keyword evidence="1" id="KW-0560">Oxidoreductase</keyword>
<reference evidence="3 4" key="1">
    <citation type="submission" date="2014-04" db="EMBL/GenBank/DDBJ databases">
        <title>Draft genome sequence of Hydrogenovibrio marinus MH-110, a model organism for aerobic H2 metabolism.</title>
        <authorList>
            <person name="Cha H.J."/>
            <person name="Jo B.H."/>
            <person name="Hwang B.H."/>
        </authorList>
    </citation>
    <scope>NUCLEOTIDE SEQUENCE [LARGE SCALE GENOMIC DNA]</scope>
    <source>
        <strain evidence="3 4">MH-110</strain>
    </source>
</reference>
<sequence length="175" mass="20266">MTANSERKPLQSIYKECMTFIDGFQTVVLATLNKNSEPDSSYAPVFQENQRFYIYISELASHTFNLLENPRASMLFIEPEEKADHLFARQRVTIRVNAATVERDSEQWADILNKMEGKFGEIIQMLRPLEDFHLFELTPESINYVRGFAQAYTLTGDDLDEVTHLRDRGHGKKRA</sequence>
<dbReference type="AlphaFoldDB" id="A0A067A0I1"/>
<accession>A0A067A0I1</accession>
<dbReference type="PIRSF" id="PIRSF004633">
    <property type="entry name" value="UCP_PLP_oxd"/>
    <property type="match status" value="1"/>
</dbReference>
<keyword evidence="4" id="KW-1185">Reference proteome</keyword>
<dbReference type="EMBL" id="JMIU01000001">
    <property type="protein sequence ID" value="KDN95870.1"/>
    <property type="molecule type" value="Genomic_DNA"/>
</dbReference>
<dbReference type="PANTHER" id="PTHR35176">
    <property type="entry name" value="HEME OXYGENASE HI_0854-RELATED"/>
    <property type="match status" value="1"/>
</dbReference>
<gene>
    <name evidence="3" type="ORF">EI16_06135</name>
</gene>
<dbReference type="InterPro" id="IPR011576">
    <property type="entry name" value="Pyridox_Oxase_N"/>
</dbReference>
<dbReference type="Gene3D" id="2.30.110.10">
    <property type="entry name" value="Electron Transport, Fmn-binding Protein, Chain A"/>
    <property type="match status" value="1"/>
</dbReference>
<proteinExistence type="predicted"/>
<dbReference type="SUPFAM" id="SSF50475">
    <property type="entry name" value="FMN-binding split barrel"/>
    <property type="match status" value="1"/>
</dbReference>
<dbReference type="GO" id="GO:0016627">
    <property type="term" value="F:oxidoreductase activity, acting on the CH-CH group of donors"/>
    <property type="evidence" value="ECO:0007669"/>
    <property type="project" value="TreeGrafter"/>
</dbReference>
<dbReference type="RefSeq" id="WP_029910858.1">
    <property type="nucleotide sequence ID" value="NZ_AP020335.1"/>
</dbReference>
<protein>
    <recommendedName>
        <fullName evidence="2">Pyridoxamine 5'-phosphate oxidase N-terminal domain-containing protein</fullName>
    </recommendedName>
</protein>
<evidence type="ECO:0000313" key="4">
    <source>
        <dbReference type="Proteomes" id="UP000027341"/>
    </source>
</evidence>
<dbReference type="Proteomes" id="UP000027341">
    <property type="component" value="Unassembled WGS sequence"/>
</dbReference>
<evidence type="ECO:0000256" key="1">
    <source>
        <dbReference type="ARBA" id="ARBA00023002"/>
    </source>
</evidence>
<dbReference type="STRING" id="28885.EI16_06135"/>
<dbReference type="InterPro" id="IPR014419">
    <property type="entry name" value="HutZ"/>
</dbReference>